<evidence type="ECO:0000313" key="3">
    <source>
        <dbReference type="Proteomes" id="UP000002287"/>
    </source>
</evidence>
<name>A4JNP0_BURVG</name>
<proteinExistence type="predicted"/>
<gene>
    <name evidence="2" type="ordered locus">Bcep1808_4936</name>
</gene>
<sequence length="90" mass="10231">MTAHQFFDPSLTFTGRNKFSRMRCDPSRSPTLVNTSRPISKTYRDSARICAGRHSRVSLLLHPFSHHRPPARHDAAGDGHECSSKKMEPR</sequence>
<dbReference type="Proteomes" id="UP000002287">
    <property type="component" value="Chromosome 2"/>
</dbReference>
<accession>A4JNP0</accession>
<reference evidence="3" key="1">
    <citation type="submission" date="2007-03" db="EMBL/GenBank/DDBJ databases">
        <title>Complete sequence of chromosome 2 of Burkholderia vietnamiensis G4.</title>
        <authorList>
            <consortium name="US DOE Joint Genome Institute"/>
            <person name="Copeland A."/>
            <person name="Lucas S."/>
            <person name="Lapidus A."/>
            <person name="Barry K."/>
            <person name="Detter J.C."/>
            <person name="Glavina del Rio T."/>
            <person name="Hammon N."/>
            <person name="Israni S."/>
            <person name="Dalin E."/>
            <person name="Tice H."/>
            <person name="Pitluck S."/>
            <person name="Chain P."/>
            <person name="Malfatti S."/>
            <person name="Shin M."/>
            <person name="Vergez L."/>
            <person name="Schmutz J."/>
            <person name="Larimer F."/>
            <person name="Land M."/>
            <person name="Hauser L."/>
            <person name="Kyrpides N."/>
            <person name="Tiedje J."/>
            <person name="Richardson P."/>
        </authorList>
    </citation>
    <scope>NUCLEOTIDE SEQUENCE [LARGE SCALE GENOMIC DNA]</scope>
    <source>
        <strain evidence="3">G4 / LMG 22486</strain>
    </source>
</reference>
<feature type="region of interest" description="Disordered" evidence="1">
    <location>
        <begin position="65"/>
        <end position="90"/>
    </location>
</feature>
<dbReference type="KEGG" id="bvi:Bcep1808_4936"/>
<organism evidence="2 3">
    <name type="scientific">Burkholderia vietnamiensis (strain G4 / LMG 22486)</name>
    <name type="common">Burkholderia cepacia (strain R1808)</name>
    <dbReference type="NCBI Taxonomy" id="269482"/>
    <lineage>
        <taxon>Bacteria</taxon>
        <taxon>Pseudomonadati</taxon>
        <taxon>Pseudomonadota</taxon>
        <taxon>Betaproteobacteria</taxon>
        <taxon>Burkholderiales</taxon>
        <taxon>Burkholderiaceae</taxon>
        <taxon>Burkholderia</taxon>
        <taxon>Burkholderia cepacia complex</taxon>
    </lineage>
</organism>
<dbReference type="HOGENOM" id="CLU_2435267_0_0_4"/>
<feature type="compositionally biased region" description="Basic and acidic residues" evidence="1">
    <location>
        <begin position="71"/>
        <end position="90"/>
    </location>
</feature>
<evidence type="ECO:0000256" key="1">
    <source>
        <dbReference type="SAM" id="MobiDB-lite"/>
    </source>
</evidence>
<dbReference type="AlphaFoldDB" id="A4JNP0"/>
<evidence type="ECO:0000313" key="2">
    <source>
        <dbReference type="EMBL" id="ABO57893.1"/>
    </source>
</evidence>
<dbReference type="EMBL" id="CP000615">
    <property type="protein sequence ID" value="ABO57893.1"/>
    <property type="molecule type" value="Genomic_DNA"/>
</dbReference>
<protein>
    <submittedName>
        <fullName evidence="2">Uncharacterized protein</fullName>
    </submittedName>
</protein>